<evidence type="ECO:0000256" key="3">
    <source>
        <dbReference type="ARBA" id="ARBA00022692"/>
    </source>
</evidence>
<dbReference type="AlphaFoldDB" id="A0A9P4I0G0"/>
<feature type="region of interest" description="Disordered" evidence="6">
    <location>
        <begin position="258"/>
        <end position="300"/>
    </location>
</feature>
<dbReference type="PANTHER" id="PTHR23504">
    <property type="entry name" value="MAJOR FACILITATOR SUPERFAMILY DOMAIN-CONTAINING PROTEIN 10"/>
    <property type="match status" value="1"/>
</dbReference>
<feature type="compositionally biased region" description="Low complexity" evidence="6">
    <location>
        <begin position="614"/>
        <end position="625"/>
    </location>
</feature>
<evidence type="ECO:0000256" key="1">
    <source>
        <dbReference type="ARBA" id="ARBA00004141"/>
    </source>
</evidence>
<dbReference type="Proteomes" id="UP000799776">
    <property type="component" value="Unassembled WGS sequence"/>
</dbReference>
<dbReference type="InterPro" id="IPR020846">
    <property type="entry name" value="MFS_dom"/>
</dbReference>
<dbReference type="GO" id="GO:0016020">
    <property type="term" value="C:membrane"/>
    <property type="evidence" value="ECO:0007669"/>
    <property type="project" value="UniProtKB-SubCell"/>
</dbReference>
<feature type="transmembrane region" description="Helical" evidence="7">
    <location>
        <begin position="427"/>
        <end position="445"/>
    </location>
</feature>
<dbReference type="PROSITE" id="PS50850">
    <property type="entry name" value="MFS"/>
    <property type="match status" value="1"/>
</dbReference>
<feature type="region of interest" description="Disordered" evidence="6">
    <location>
        <begin position="542"/>
        <end position="671"/>
    </location>
</feature>
<feature type="transmembrane region" description="Helical" evidence="7">
    <location>
        <begin position="363"/>
        <end position="387"/>
    </location>
</feature>
<sequence length="671" mass="72214">MPEHKLPIQQFVILSICRFAEPIALTSAFPYLPEMIESFGVPKNEIAKWAGAASAIFSLGQCLTSIAWGRASDRYGRKTIILLGLFNTMLMSLLWGFSTSLPMALTVRALQGAGNGNVGILRTVVAELCPWKELQPRGEHECCNSSNTDFHIAFSIMPLVYNIGSIFGPAIGGALSNPARVDVTKPRGNGFFEKFPYALPNLVIAAFFLLGISTGILFLHETLAARKDRRDYGLLLGNKINAATHKLATRIKNRWRSAKGEETEPLLKHSDSSSITAANEDEESGSMDVQKPGDEEALAPPGMSEVLTRQSALNLVVYAMLAMHSIGYDQLLPVFMHHPVQDPNDPEGPDVQLPFKFASGFGIGSGMTGLMFTMYGAVGMIYQLVLFPPIARRYGVLRCFRFCSIIFPLVYLVTPFTALLPTTASRQAFMFLIMMFKGCCSTFAFPSSTILLTNSAASLRILGTLNGIATSVSAVGRAAGPAVGGSTFTLGVEHGYVIAPFWILAAIALLGAIPAFFLVEGDGFGPDEDEEIDKDMDAAYSARNGVPADTDDDDAAAAAAKHSSPRPITHSAEDQDGEEDGYGPPGELLSRTTTFSSNAVSDDDNNDDDDARRPSPFQPSSSLPSERPHPSQRGLRRRTSVPVGMGVGFRRLSSNLGQSRSGYGTGQTWGG</sequence>
<evidence type="ECO:0000256" key="5">
    <source>
        <dbReference type="ARBA" id="ARBA00023136"/>
    </source>
</evidence>
<dbReference type="PANTHER" id="PTHR23504:SF8">
    <property type="entry name" value="TRANSPORTER, PUTATIVE (AFU_ORTHOLOGUE AFUA_1G03730)-RELATED"/>
    <property type="match status" value="1"/>
</dbReference>
<comment type="subcellular location">
    <subcellularLocation>
        <location evidence="1">Membrane</location>
        <topology evidence="1">Multi-pass membrane protein</topology>
    </subcellularLocation>
</comment>
<feature type="transmembrane region" description="Helical" evidence="7">
    <location>
        <begin position="197"/>
        <end position="219"/>
    </location>
</feature>
<feature type="transmembrane region" description="Helical" evidence="7">
    <location>
        <begin position="457"/>
        <end position="476"/>
    </location>
</feature>
<name>A0A9P4I0G0_9PEZI</name>
<protein>
    <submittedName>
        <fullName evidence="9">MFS general substrate transporter</fullName>
    </submittedName>
</protein>
<evidence type="ECO:0000259" key="8">
    <source>
        <dbReference type="PROSITE" id="PS50850"/>
    </source>
</evidence>
<evidence type="ECO:0000256" key="7">
    <source>
        <dbReference type="SAM" id="Phobius"/>
    </source>
</evidence>
<dbReference type="EMBL" id="ML978713">
    <property type="protein sequence ID" value="KAF2090259.1"/>
    <property type="molecule type" value="Genomic_DNA"/>
</dbReference>
<organism evidence="9 10">
    <name type="scientific">Saccharata proteae CBS 121410</name>
    <dbReference type="NCBI Taxonomy" id="1314787"/>
    <lineage>
        <taxon>Eukaryota</taxon>
        <taxon>Fungi</taxon>
        <taxon>Dikarya</taxon>
        <taxon>Ascomycota</taxon>
        <taxon>Pezizomycotina</taxon>
        <taxon>Dothideomycetes</taxon>
        <taxon>Dothideomycetes incertae sedis</taxon>
        <taxon>Botryosphaeriales</taxon>
        <taxon>Saccharataceae</taxon>
        <taxon>Saccharata</taxon>
    </lineage>
</organism>
<evidence type="ECO:0000256" key="2">
    <source>
        <dbReference type="ARBA" id="ARBA00022448"/>
    </source>
</evidence>
<keyword evidence="5 7" id="KW-0472">Membrane</keyword>
<dbReference type="Pfam" id="PF07690">
    <property type="entry name" value="MFS_1"/>
    <property type="match status" value="2"/>
</dbReference>
<dbReference type="InterPro" id="IPR036259">
    <property type="entry name" value="MFS_trans_sf"/>
</dbReference>
<evidence type="ECO:0000256" key="6">
    <source>
        <dbReference type="SAM" id="MobiDB-lite"/>
    </source>
</evidence>
<reference evidence="9" key="1">
    <citation type="journal article" date="2020" name="Stud. Mycol.">
        <title>101 Dothideomycetes genomes: a test case for predicting lifestyles and emergence of pathogens.</title>
        <authorList>
            <person name="Haridas S."/>
            <person name="Albert R."/>
            <person name="Binder M."/>
            <person name="Bloem J."/>
            <person name="Labutti K."/>
            <person name="Salamov A."/>
            <person name="Andreopoulos B."/>
            <person name="Baker S."/>
            <person name="Barry K."/>
            <person name="Bills G."/>
            <person name="Bluhm B."/>
            <person name="Cannon C."/>
            <person name="Castanera R."/>
            <person name="Culley D."/>
            <person name="Daum C."/>
            <person name="Ezra D."/>
            <person name="Gonzalez J."/>
            <person name="Henrissat B."/>
            <person name="Kuo A."/>
            <person name="Liang C."/>
            <person name="Lipzen A."/>
            <person name="Lutzoni F."/>
            <person name="Magnuson J."/>
            <person name="Mondo S."/>
            <person name="Nolan M."/>
            <person name="Ohm R."/>
            <person name="Pangilinan J."/>
            <person name="Park H.-J."/>
            <person name="Ramirez L."/>
            <person name="Alfaro M."/>
            <person name="Sun H."/>
            <person name="Tritt A."/>
            <person name="Yoshinaga Y."/>
            <person name="Zwiers L.-H."/>
            <person name="Turgeon B."/>
            <person name="Goodwin S."/>
            <person name="Spatafora J."/>
            <person name="Crous P."/>
            <person name="Grigoriev I."/>
        </authorList>
    </citation>
    <scope>NUCLEOTIDE SEQUENCE</scope>
    <source>
        <strain evidence="9">CBS 121410</strain>
    </source>
</reference>
<feature type="transmembrane region" description="Helical" evidence="7">
    <location>
        <begin position="80"/>
        <end position="98"/>
    </location>
</feature>
<dbReference type="GO" id="GO:0022857">
    <property type="term" value="F:transmembrane transporter activity"/>
    <property type="evidence" value="ECO:0007669"/>
    <property type="project" value="InterPro"/>
</dbReference>
<feature type="transmembrane region" description="Helical" evidence="7">
    <location>
        <begin position="496"/>
        <end position="519"/>
    </location>
</feature>
<feature type="transmembrane region" description="Helical" evidence="7">
    <location>
        <begin position="399"/>
        <end position="421"/>
    </location>
</feature>
<comment type="caution">
    <text evidence="9">The sequence shown here is derived from an EMBL/GenBank/DDBJ whole genome shotgun (WGS) entry which is preliminary data.</text>
</comment>
<keyword evidence="4 7" id="KW-1133">Transmembrane helix</keyword>
<keyword evidence="2" id="KW-0813">Transport</keyword>
<dbReference type="CDD" id="cd17330">
    <property type="entry name" value="MFS_SLC46_TetA_like"/>
    <property type="match status" value="1"/>
</dbReference>
<feature type="domain" description="Major facilitator superfamily (MFS) profile" evidence="8">
    <location>
        <begin position="10"/>
        <end position="523"/>
    </location>
</feature>
<evidence type="ECO:0000256" key="4">
    <source>
        <dbReference type="ARBA" id="ARBA00022989"/>
    </source>
</evidence>
<feature type="compositionally biased region" description="Polar residues" evidence="6">
    <location>
        <begin position="590"/>
        <end position="600"/>
    </location>
</feature>
<keyword evidence="10" id="KW-1185">Reference proteome</keyword>
<dbReference type="Gene3D" id="1.20.1250.20">
    <property type="entry name" value="MFS general substrate transporter like domains"/>
    <property type="match status" value="1"/>
</dbReference>
<dbReference type="SUPFAM" id="SSF103473">
    <property type="entry name" value="MFS general substrate transporter"/>
    <property type="match status" value="1"/>
</dbReference>
<dbReference type="OrthoDB" id="10262656at2759"/>
<dbReference type="InterPro" id="IPR011701">
    <property type="entry name" value="MFS"/>
</dbReference>
<evidence type="ECO:0000313" key="10">
    <source>
        <dbReference type="Proteomes" id="UP000799776"/>
    </source>
</evidence>
<proteinExistence type="predicted"/>
<feature type="compositionally biased region" description="Basic and acidic residues" evidence="6">
    <location>
        <begin position="258"/>
        <end position="271"/>
    </location>
</feature>
<keyword evidence="3 7" id="KW-0812">Transmembrane</keyword>
<gene>
    <name evidence="9" type="ORF">K490DRAFT_36191</name>
</gene>
<feature type="compositionally biased region" description="Polar residues" evidence="6">
    <location>
        <begin position="652"/>
        <end position="662"/>
    </location>
</feature>
<evidence type="ECO:0000313" key="9">
    <source>
        <dbReference type="EMBL" id="KAF2090259.1"/>
    </source>
</evidence>
<accession>A0A9P4I0G0</accession>